<dbReference type="Proteomes" id="UP001589718">
    <property type="component" value="Unassembled WGS sequence"/>
</dbReference>
<keyword evidence="2" id="KW-1185">Reference proteome</keyword>
<sequence length="71" mass="8079">MESTVSGQLSYQGSWERCSSVHLLPSRTPCDIGNVLAQPTARIDMTLFLFRVAVPWHVIDVLRYVYPGTRR</sequence>
<protein>
    <submittedName>
        <fullName evidence="1">Uncharacterized protein</fullName>
    </submittedName>
</protein>
<organism evidence="1 2">
    <name type="scientific">Streptomyces cremeus</name>
    <dbReference type="NCBI Taxonomy" id="66881"/>
    <lineage>
        <taxon>Bacteria</taxon>
        <taxon>Bacillati</taxon>
        <taxon>Actinomycetota</taxon>
        <taxon>Actinomycetes</taxon>
        <taxon>Kitasatosporales</taxon>
        <taxon>Streptomycetaceae</taxon>
        <taxon>Streptomyces</taxon>
    </lineage>
</organism>
<accession>A0ABV5P592</accession>
<reference evidence="1 2" key="1">
    <citation type="submission" date="2024-09" db="EMBL/GenBank/DDBJ databases">
        <authorList>
            <person name="Sun Q."/>
            <person name="Mori K."/>
        </authorList>
    </citation>
    <scope>NUCLEOTIDE SEQUENCE [LARGE SCALE GENOMIC DNA]</scope>
    <source>
        <strain evidence="1 2">JCM 4362</strain>
    </source>
</reference>
<comment type="caution">
    <text evidence="1">The sequence shown here is derived from an EMBL/GenBank/DDBJ whole genome shotgun (WGS) entry which is preliminary data.</text>
</comment>
<name>A0ABV5P592_STRCM</name>
<dbReference type="RefSeq" id="WP_345228027.1">
    <property type="nucleotide sequence ID" value="NZ_BAAAXE010000014.1"/>
</dbReference>
<proteinExistence type="predicted"/>
<evidence type="ECO:0000313" key="2">
    <source>
        <dbReference type="Proteomes" id="UP001589718"/>
    </source>
</evidence>
<dbReference type="EMBL" id="JBHMCR010000001">
    <property type="protein sequence ID" value="MFB9518361.1"/>
    <property type="molecule type" value="Genomic_DNA"/>
</dbReference>
<evidence type="ECO:0000313" key="1">
    <source>
        <dbReference type="EMBL" id="MFB9518361.1"/>
    </source>
</evidence>
<gene>
    <name evidence="1" type="ORF">ACFFTU_00050</name>
</gene>